<organism evidence="2 3">
    <name type="scientific">Plasmodium ovale curtisi</name>
    <dbReference type="NCBI Taxonomy" id="864141"/>
    <lineage>
        <taxon>Eukaryota</taxon>
        <taxon>Sar</taxon>
        <taxon>Alveolata</taxon>
        <taxon>Apicomplexa</taxon>
        <taxon>Aconoidasida</taxon>
        <taxon>Haemosporida</taxon>
        <taxon>Plasmodiidae</taxon>
        <taxon>Plasmodium</taxon>
        <taxon>Plasmodium (Plasmodium)</taxon>
    </lineage>
</organism>
<feature type="transmembrane region" description="Helical" evidence="1">
    <location>
        <begin position="43"/>
        <end position="61"/>
    </location>
</feature>
<protein>
    <submittedName>
        <fullName evidence="2">Metabolite/drug transporter, putative</fullName>
    </submittedName>
</protein>
<dbReference type="AlphaFoldDB" id="A0A1A8VUC3"/>
<proteinExistence type="predicted"/>
<name>A0A1A8VUC3_PLAOA</name>
<keyword evidence="1" id="KW-1133">Transmembrane helix</keyword>
<dbReference type="PANTHER" id="PTHR23525:SF1">
    <property type="entry name" value="NODULIN-LIKE DOMAIN-CONTAINING PROTEIN"/>
    <property type="match status" value="1"/>
</dbReference>
<sequence>MDASRERITRLGFSAVFPHHEQFPVRQCPLSQKLSKSLGRAQVSLFFTTIGFLLLCSLLYINNYQDVLKVHVFRSVFQNCTNSIDKSILYDFIDTNRYTGRWMGVQSLYYLAGGSPTYRPTETHLK</sequence>
<keyword evidence="1" id="KW-0472">Membrane</keyword>
<dbReference type="EMBL" id="FLQU01000262">
    <property type="protein sequence ID" value="SBS83280.1"/>
    <property type="molecule type" value="Genomic_DNA"/>
</dbReference>
<reference evidence="3" key="1">
    <citation type="submission" date="2016-05" db="EMBL/GenBank/DDBJ databases">
        <authorList>
            <person name="Naeem Raeece"/>
        </authorList>
    </citation>
    <scope>NUCLEOTIDE SEQUENCE [LARGE SCALE GENOMIC DNA]</scope>
</reference>
<evidence type="ECO:0000313" key="2">
    <source>
        <dbReference type="EMBL" id="SBS83280.1"/>
    </source>
</evidence>
<evidence type="ECO:0000256" key="1">
    <source>
        <dbReference type="SAM" id="Phobius"/>
    </source>
</evidence>
<dbReference type="Proteomes" id="UP000078560">
    <property type="component" value="Unassembled WGS sequence"/>
</dbReference>
<accession>A0A1A8VUC3</accession>
<dbReference type="PANTHER" id="PTHR23525">
    <property type="entry name" value="TRANSPORTER, PUTATIVE-RELATED"/>
    <property type="match status" value="1"/>
</dbReference>
<evidence type="ECO:0000313" key="3">
    <source>
        <dbReference type="Proteomes" id="UP000078560"/>
    </source>
</evidence>
<gene>
    <name evidence="2" type="ORF">POVCU2_0019980</name>
</gene>
<keyword evidence="1" id="KW-0812">Transmembrane</keyword>